<dbReference type="EMBL" id="JBHULH010000004">
    <property type="protein sequence ID" value="MFD2567526.1"/>
    <property type="molecule type" value="Genomic_DNA"/>
</dbReference>
<reference evidence="3" key="1">
    <citation type="journal article" date="2019" name="Int. J. Syst. Evol. Microbiol.">
        <title>The Global Catalogue of Microorganisms (GCM) 10K type strain sequencing project: providing services to taxonomists for standard genome sequencing and annotation.</title>
        <authorList>
            <consortium name="The Broad Institute Genomics Platform"/>
            <consortium name="The Broad Institute Genome Sequencing Center for Infectious Disease"/>
            <person name="Wu L."/>
            <person name="Ma J."/>
        </authorList>
    </citation>
    <scope>NUCLEOTIDE SEQUENCE [LARGE SCALE GENOMIC DNA]</scope>
    <source>
        <strain evidence="3">KCTC 52127</strain>
    </source>
</reference>
<dbReference type="Proteomes" id="UP001597508">
    <property type="component" value="Unassembled WGS sequence"/>
</dbReference>
<organism evidence="2 3">
    <name type="scientific">Pseudotenacibaculum haliotis</name>
    <dbReference type="NCBI Taxonomy" id="1862138"/>
    <lineage>
        <taxon>Bacteria</taxon>
        <taxon>Pseudomonadati</taxon>
        <taxon>Bacteroidota</taxon>
        <taxon>Flavobacteriia</taxon>
        <taxon>Flavobacteriales</taxon>
        <taxon>Flavobacteriaceae</taxon>
        <taxon>Pseudotenacibaculum</taxon>
    </lineage>
</organism>
<evidence type="ECO:0008006" key="4">
    <source>
        <dbReference type="Google" id="ProtNLM"/>
    </source>
</evidence>
<dbReference type="RefSeq" id="WP_379666236.1">
    <property type="nucleotide sequence ID" value="NZ_JBHULH010000004.1"/>
</dbReference>
<keyword evidence="3" id="KW-1185">Reference proteome</keyword>
<protein>
    <recommendedName>
        <fullName evidence="4">Ankyrin repeat domain-containing protein</fullName>
    </recommendedName>
</protein>
<dbReference type="PROSITE" id="PS50297">
    <property type="entry name" value="ANK_REP_REGION"/>
    <property type="match status" value="1"/>
</dbReference>
<proteinExistence type="predicted"/>
<name>A0ABW5LTE8_9FLAO</name>
<evidence type="ECO:0000256" key="1">
    <source>
        <dbReference type="PROSITE-ProRule" id="PRU00023"/>
    </source>
</evidence>
<keyword evidence="1" id="KW-0040">ANK repeat</keyword>
<dbReference type="Gene3D" id="1.25.40.20">
    <property type="entry name" value="Ankyrin repeat-containing domain"/>
    <property type="match status" value="1"/>
</dbReference>
<dbReference type="InterPro" id="IPR002110">
    <property type="entry name" value="Ankyrin_rpt"/>
</dbReference>
<comment type="caution">
    <text evidence="2">The sequence shown here is derived from an EMBL/GenBank/DDBJ whole genome shotgun (WGS) entry which is preliminary data.</text>
</comment>
<sequence length="152" mass="17075">MTKNYPSKLLELLQYGLIDEAQELLSQGTDINAGILGFRPIYAAIHSDDPNVLQFVVDNGADVNIDEGTPLLEILDYCIDGMIQAERIEPYPEALRMLQILLDNGADPFLKNVEGHRPIDVLTEYAASKERTLSRLINLFESYIPNLRDLLS</sequence>
<dbReference type="PROSITE" id="PS50088">
    <property type="entry name" value="ANK_REPEAT"/>
    <property type="match status" value="1"/>
</dbReference>
<gene>
    <name evidence="2" type="ORF">ACFSRZ_09095</name>
</gene>
<dbReference type="InterPro" id="IPR036770">
    <property type="entry name" value="Ankyrin_rpt-contain_sf"/>
</dbReference>
<dbReference type="SUPFAM" id="SSF48403">
    <property type="entry name" value="Ankyrin repeat"/>
    <property type="match status" value="1"/>
</dbReference>
<evidence type="ECO:0000313" key="2">
    <source>
        <dbReference type="EMBL" id="MFD2567526.1"/>
    </source>
</evidence>
<feature type="repeat" description="ANK" evidence="1">
    <location>
        <begin position="36"/>
        <end position="68"/>
    </location>
</feature>
<accession>A0ABW5LTE8</accession>
<evidence type="ECO:0000313" key="3">
    <source>
        <dbReference type="Proteomes" id="UP001597508"/>
    </source>
</evidence>